<dbReference type="Gene3D" id="1.10.287.1490">
    <property type="match status" value="3"/>
</dbReference>
<dbReference type="PANTHER" id="PTHR32114:SF2">
    <property type="entry name" value="ABC TRANSPORTER ABCH.3"/>
    <property type="match status" value="1"/>
</dbReference>
<reference evidence="3" key="1">
    <citation type="submission" date="2021-02" db="EMBL/GenBank/DDBJ databases">
        <authorList>
            <person name="Dougan E. K."/>
            <person name="Rhodes N."/>
            <person name="Thang M."/>
            <person name="Chan C."/>
        </authorList>
    </citation>
    <scope>NUCLEOTIDE SEQUENCE</scope>
</reference>
<gene>
    <name evidence="3" type="ORF">SNEC2469_LOCUS25813</name>
</gene>
<evidence type="ECO:0000313" key="3">
    <source>
        <dbReference type="EMBL" id="CAE7843604.1"/>
    </source>
</evidence>
<sequence length="945" mass="100918">MEEEKVAQVISNQPMMEWRLAELGASVKGLQEQLETQAGFVIILTLLVCRHVGQMLQRHGCRGNFKRVKGDARAVGCRTRTSPTELGNWGCKHVVMQKLAVLPWWRNCAGAQATAQQHALSLGSVHYTGGPQGVQAVQESGSAGLHLEDIAAAATRAETATLKDQIAALQEVQDALRCEVTRLADRPGMQVDASSAPSLSDRVERAEAAASSQQREELEASVAEVTEVSRQAGPAEGASAKEAQNLPGLVLKASASEALGLEQVQARMEQLEASLEGLSKAIPIMEFQDLQAEVCSSKGRIDSIETAGSSSLARVQELVAAMDGLKNNIEDLRATTANPAVDMVDIRTSMLRLKARVDHFESQLQPAKVRSAIARVDHMEAASAACQAQLQQLSGSLEDTKEGMQGWRTTADEALVGLANELHACRDRVETIEAAHSEAQKEMHLLETALNEVKESRQPHLTTEFGEDCRAAFQSIGQHTDELQAIKRQLGSLQSEIEANRLNDINGRVEQVEAASAAGNTQLQELAASIAGIHKSVKQLEGVVRPLDAELPAAVEAMRKQIDNVESMEASRLNDISGRVENVASESAAQHAQLQELAASIGGIQESAKQLRSDVDASDTEISATVQAIRKQIDNVESLEASMLNDINGRIEHMVSESAGGRAELQELAASIGGIQESVKQLESVVVPLDATLPAAVEAMREQIVNLQNDIEANSGNDASGRVEHVVSESAACRAQLQELAASIGGIQESVKLNDISGRVEDVVSESTAGRAQLQELAASLGAIQESVKQLEIVVSPLDAELPAAVEAMRKQIDNVESMEASRLNDISGRIEHVASESAAQHAQLQELAASFGGIQESLKRLEGVVRPLDAELPAAVEAMKKQIDTVESMDASRLNDLHGRIEHAVSESAAGSAQLRELAASIGGIQESVKQLESVVVPLDAAMP</sequence>
<comment type="caution">
    <text evidence="3">The sequence shown here is derived from an EMBL/GenBank/DDBJ whole genome shotgun (WGS) entry which is preliminary data.</text>
</comment>
<dbReference type="PANTHER" id="PTHR32114">
    <property type="entry name" value="ABC TRANSPORTER ABCH.3"/>
    <property type="match status" value="1"/>
</dbReference>
<evidence type="ECO:0000313" key="4">
    <source>
        <dbReference type="Proteomes" id="UP000601435"/>
    </source>
</evidence>
<keyword evidence="4" id="KW-1185">Reference proteome</keyword>
<accession>A0A812ZWX6</accession>
<dbReference type="OrthoDB" id="489324at2759"/>
<feature type="region of interest" description="Disordered" evidence="2">
    <location>
        <begin position="188"/>
        <end position="241"/>
    </location>
</feature>
<feature type="non-terminal residue" evidence="3">
    <location>
        <position position="1"/>
    </location>
</feature>
<protein>
    <submittedName>
        <fullName evidence="3">Uncharacterized protein</fullName>
    </submittedName>
</protein>
<feature type="coiled-coil region" evidence="1">
    <location>
        <begin position="422"/>
        <end position="503"/>
    </location>
</feature>
<evidence type="ECO:0000256" key="2">
    <source>
        <dbReference type="SAM" id="MobiDB-lite"/>
    </source>
</evidence>
<dbReference type="Proteomes" id="UP000601435">
    <property type="component" value="Unassembled WGS sequence"/>
</dbReference>
<name>A0A812ZWX6_9DINO</name>
<proteinExistence type="predicted"/>
<dbReference type="EMBL" id="CAJNJA010051398">
    <property type="protein sequence ID" value="CAE7843604.1"/>
    <property type="molecule type" value="Genomic_DNA"/>
</dbReference>
<keyword evidence="1" id="KW-0175">Coiled coil</keyword>
<organism evidence="3 4">
    <name type="scientific">Symbiodinium necroappetens</name>
    <dbReference type="NCBI Taxonomy" id="1628268"/>
    <lineage>
        <taxon>Eukaryota</taxon>
        <taxon>Sar</taxon>
        <taxon>Alveolata</taxon>
        <taxon>Dinophyceae</taxon>
        <taxon>Suessiales</taxon>
        <taxon>Symbiodiniaceae</taxon>
        <taxon>Symbiodinium</taxon>
    </lineage>
</organism>
<dbReference type="AlphaFoldDB" id="A0A812ZWX6"/>
<evidence type="ECO:0000256" key="1">
    <source>
        <dbReference type="SAM" id="Coils"/>
    </source>
</evidence>